<dbReference type="InterPro" id="IPR003593">
    <property type="entry name" value="AAA+_ATPase"/>
</dbReference>
<gene>
    <name evidence="10" type="primary">mmsA</name>
    <name evidence="10" type="ORF">ACFQHW_10960</name>
</gene>
<keyword evidence="8" id="KW-0472">Membrane</keyword>
<evidence type="ECO:0000256" key="1">
    <source>
        <dbReference type="ARBA" id="ARBA00022448"/>
    </source>
</evidence>
<evidence type="ECO:0000259" key="9">
    <source>
        <dbReference type="PROSITE" id="PS50893"/>
    </source>
</evidence>
<dbReference type="SUPFAM" id="SSF52540">
    <property type="entry name" value="P-loop containing nucleoside triphosphate hydrolases"/>
    <property type="match status" value="2"/>
</dbReference>
<dbReference type="SMART" id="SM00382">
    <property type="entry name" value="AAA"/>
    <property type="match status" value="2"/>
</dbReference>
<dbReference type="InterPro" id="IPR050107">
    <property type="entry name" value="ABC_carbohydrate_import_ATPase"/>
</dbReference>
<keyword evidence="3" id="KW-0762">Sugar transport</keyword>
<accession>A0ABW1UQX8</accession>
<dbReference type="PROSITE" id="PS00211">
    <property type="entry name" value="ABC_TRANSPORTER_1"/>
    <property type="match status" value="1"/>
</dbReference>
<organism evidence="10 11">
    <name type="scientific">Lapidilactobacillus achengensis</name>
    <dbReference type="NCBI Taxonomy" id="2486000"/>
    <lineage>
        <taxon>Bacteria</taxon>
        <taxon>Bacillati</taxon>
        <taxon>Bacillota</taxon>
        <taxon>Bacilli</taxon>
        <taxon>Lactobacillales</taxon>
        <taxon>Lactobacillaceae</taxon>
        <taxon>Lapidilactobacillus</taxon>
    </lineage>
</organism>
<feature type="domain" description="ABC transporter" evidence="9">
    <location>
        <begin position="260"/>
        <end position="506"/>
    </location>
</feature>
<evidence type="ECO:0000313" key="11">
    <source>
        <dbReference type="Proteomes" id="UP001596310"/>
    </source>
</evidence>
<evidence type="ECO:0000256" key="8">
    <source>
        <dbReference type="ARBA" id="ARBA00023136"/>
    </source>
</evidence>
<dbReference type="NCBIfam" id="NF040905">
    <property type="entry name" value="GguA"/>
    <property type="match status" value="1"/>
</dbReference>
<dbReference type="InterPro" id="IPR053466">
    <property type="entry name" value="L-arabinose_ABC_transporter"/>
</dbReference>
<proteinExistence type="predicted"/>
<dbReference type="InterPro" id="IPR027417">
    <property type="entry name" value="P-loop_NTPase"/>
</dbReference>
<dbReference type="PANTHER" id="PTHR43790:SF1">
    <property type="entry name" value="XYLOSE IMPORT ATP-BINDING PROTEIN XYLG"/>
    <property type="match status" value="1"/>
</dbReference>
<dbReference type="InterPro" id="IPR017871">
    <property type="entry name" value="ABC_transporter-like_CS"/>
</dbReference>
<protein>
    <submittedName>
        <fullName evidence="10">Multiple monosaccharide ABC transporter ATP-binding protein</fullName>
    </submittedName>
</protein>
<keyword evidence="7" id="KW-1278">Translocase</keyword>
<keyword evidence="2" id="KW-1003">Cell membrane</keyword>
<dbReference type="CDD" id="cd03215">
    <property type="entry name" value="ABC_Carb_Monos_II"/>
    <property type="match status" value="1"/>
</dbReference>
<keyword evidence="6 10" id="KW-0067">ATP-binding</keyword>
<name>A0ABW1UQX8_9LACO</name>
<dbReference type="Pfam" id="PF00005">
    <property type="entry name" value="ABC_tran"/>
    <property type="match status" value="2"/>
</dbReference>
<evidence type="ECO:0000256" key="3">
    <source>
        <dbReference type="ARBA" id="ARBA00022597"/>
    </source>
</evidence>
<dbReference type="PROSITE" id="PS50893">
    <property type="entry name" value="ABC_TRANSPORTER_2"/>
    <property type="match status" value="2"/>
</dbReference>
<keyword evidence="1" id="KW-0813">Transport</keyword>
<dbReference type="Proteomes" id="UP001596310">
    <property type="component" value="Unassembled WGS sequence"/>
</dbReference>
<feature type="domain" description="ABC transporter" evidence="9">
    <location>
        <begin position="6"/>
        <end position="243"/>
    </location>
</feature>
<reference evidence="11" key="1">
    <citation type="journal article" date="2019" name="Int. J. Syst. Evol. Microbiol.">
        <title>The Global Catalogue of Microorganisms (GCM) 10K type strain sequencing project: providing services to taxonomists for standard genome sequencing and annotation.</title>
        <authorList>
            <consortium name="The Broad Institute Genomics Platform"/>
            <consortium name="The Broad Institute Genome Sequencing Center for Infectious Disease"/>
            <person name="Wu L."/>
            <person name="Ma J."/>
        </authorList>
    </citation>
    <scope>NUCLEOTIDE SEQUENCE [LARGE SCALE GENOMIC DNA]</scope>
    <source>
        <strain evidence="11">CCM 8897</strain>
    </source>
</reference>
<keyword evidence="5" id="KW-0547">Nucleotide-binding</keyword>
<keyword evidence="4" id="KW-0677">Repeat</keyword>
<comment type="caution">
    <text evidence="10">The sequence shown here is derived from an EMBL/GenBank/DDBJ whole genome shotgun (WGS) entry which is preliminary data.</text>
</comment>
<evidence type="ECO:0000256" key="4">
    <source>
        <dbReference type="ARBA" id="ARBA00022737"/>
    </source>
</evidence>
<evidence type="ECO:0000256" key="6">
    <source>
        <dbReference type="ARBA" id="ARBA00022840"/>
    </source>
</evidence>
<sequence length="511" mass="56712">MADYILEMKNIIKEFSGVRALDNVNLQIERGEIHGLCGENGAGKSTLMNVLSGLYPYGTYDGDIIYNGDTCQFKNLRDSEDKGIVIIHQELALSPYLSVKENIFLGNEQAKHGVIDWDITEKKTVNLLKTVGLHVSPNTLVSQIGVGQQQLVEIAKAFSRSVKLLILDEPTAALNEEESANLLDLIREFKKQGITSIIISHKLNEIVNVADRITIIRDGRTIETLNQGEISEDRIIRGMVGRELTNRFPDHHPNIGEIHFEVKDWVVHHPIDSSKVVDQIDEMNIRKGEIVGIAGLMGAGRTEFAMSVFGHSYGSNISGHVYKDGQEISVKDVATAIDNGLAYVSEDRKAVGLNLLMDIRENTSIASLNKISHHGIIDKDEEIRSAEKFRDKMSTKASSINQNVGSLSGGNQQKVVLSKWLMTEPDILFLDEPTRGIDVGAKYEIYTLIEEMAASGKSICIISSELPEIIGMCDRIYTMNNGRFTGEVLRKDATQERLMSLMTMEGKRVLA</sequence>
<dbReference type="RefSeq" id="WP_125597322.1">
    <property type="nucleotide sequence ID" value="NZ_JBHSSM010000024.1"/>
</dbReference>
<evidence type="ECO:0000256" key="5">
    <source>
        <dbReference type="ARBA" id="ARBA00022741"/>
    </source>
</evidence>
<keyword evidence="11" id="KW-1185">Reference proteome</keyword>
<dbReference type="CDD" id="cd03216">
    <property type="entry name" value="ABC_Carb_Monos_I"/>
    <property type="match status" value="1"/>
</dbReference>
<dbReference type="InterPro" id="IPR003439">
    <property type="entry name" value="ABC_transporter-like_ATP-bd"/>
</dbReference>
<evidence type="ECO:0000256" key="7">
    <source>
        <dbReference type="ARBA" id="ARBA00022967"/>
    </source>
</evidence>
<evidence type="ECO:0000313" key="10">
    <source>
        <dbReference type="EMBL" id="MFC6316083.1"/>
    </source>
</evidence>
<evidence type="ECO:0000256" key="2">
    <source>
        <dbReference type="ARBA" id="ARBA00022475"/>
    </source>
</evidence>
<dbReference type="PANTHER" id="PTHR43790">
    <property type="entry name" value="CARBOHYDRATE TRANSPORT ATP-BINDING PROTEIN MG119-RELATED"/>
    <property type="match status" value="1"/>
</dbReference>
<dbReference type="EMBL" id="JBHSSM010000024">
    <property type="protein sequence ID" value="MFC6316083.1"/>
    <property type="molecule type" value="Genomic_DNA"/>
</dbReference>
<dbReference type="GO" id="GO:0005524">
    <property type="term" value="F:ATP binding"/>
    <property type="evidence" value="ECO:0007669"/>
    <property type="project" value="UniProtKB-KW"/>
</dbReference>
<dbReference type="Gene3D" id="3.40.50.300">
    <property type="entry name" value="P-loop containing nucleotide triphosphate hydrolases"/>
    <property type="match status" value="2"/>
</dbReference>